<protein>
    <submittedName>
        <fullName evidence="2">Uncharacterized protein</fullName>
    </submittedName>
</protein>
<comment type="caution">
    <text evidence="2">The sequence shown here is derived from an EMBL/GenBank/DDBJ whole genome shotgun (WGS) entry which is preliminary data.</text>
</comment>
<evidence type="ECO:0000313" key="3">
    <source>
        <dbReference type="Proteomes" id="UP001152320"/>
    </source>
</evidence>
<dbReference type="Proteomes" id="UP001152320">
    <property type="component" value="Chromosome 20"/>
</dbReference>
<feature type="region of interest" description="Disordered" evidence="1">
    <location>
        <begin position="1"/>
        <end position="20"/>
    </location>
</feature>
<evidence type="ECO:0000256" key="1">
    <source>
        <dbReference type="SAM" id="MobiDB-lite"/>
    </source>
</evidence>
<gene>
    <name evidence="2" type="ORF">HOLleu_37137</name>
</gene>
<dbReference type="AlphaFoldDB" id="A0A9Q0YIS6"/>
<organism evidence="2 3">
    <name type="scientific">Holothuria leucospilota</name>
    <name type="common">Black long sea cucumber</name>
    <name type="synonym">Mertensiothuria leucospilota</name>
    <dbReference type="NCBI Taxonomy" id="206669"/>
    <lineage>
        <taxon>Eukaryota</taxon>
        <taxon>Metazoa</taxon>
        <taxon>Echinodermata</taxon>
        <taxon>Eleutherozoa</taxon>
        <taxon>Echinozoa</taxon>
        <taxon>Holothuroidea</taxon>
        <taxon>Aspidochirotacea</taxon>
        <taxon>Aspidochirotida</taxon>
        <taxon>Holothuriidae</taxon>
        <taxon>Holothuria</taxon>
    </lineage>
</organism>
<sequence>MGWVPPDSLMSSQDFDSYGQKCNPVPDPGGKRFPLPKVHRKQSIIVGARLAGCPLARVPGGFAPSERIGVTPLNEVKGKKSRHPRQFQFSQLARRI</sequence>
<reference evidence="2" key="1">
    <citation type="submission" date="2021-10" db="EMBL/GenBank/DDBJ databases">
        <title>Tropical sea cucumber genome reveals ecological adaptation and Cuvierian tubules defense mechanism.</title>
        <authorList>
            <person name="Chen T."/>
        </authorList>
    </citation>
    <scope>NUCLEOTIDE SEQUENCE</scope>
    <source>
        <strain evidence="2">Nanhai2018</strain>
        <tissue evidence="2">Muscle</tissue>
    </source>
</reference>
<name>A0A9Q0YIS6_HOLLE</name>
<accession>A0A9Q0YIS6</accession>
<dbReference type="EMBL" id="JAIZAY010000020">
    <property type="protein sequence ID" value="KAJ8022286.1"/>
    <property type="molecule type" value="Genomic_DNA"/>
</dbReference>
<keyword evidence="3" id="KW-1185">Reference proteome</keyword>
<evidence type="ECO:0000313" key="2">
    <source>
        <dbReference type="EMBL" id="KAJ8022286.1"/>
    </source>
</evidence>
<proteinExistence type="predicted"/>